<keyword evidence="2" id="KW-1185">Reference proteome</keyword>
<proteinExistence type="predicted"/>
<gene>
    <name evidence="1" type="ORF">DSO57_1001053</name>
</gene>
<reference evidence="1" key="1">
    <citation type="submission" date="2022-04" db="EMBL/GenBank/DDBJ databases">
        <title>Genome of the entomopathogenic fungus Entomophthora muscae.</title>
        <authorList>
            <person name="Elya C."/>
            <person name="Lovett B.R."/>
            <person name="Lee E."/>
            <person name="Macias A.M."/>
            <person name="Hajek A.E."/>
            <person name="De Bivort B.L."/>
            <person name="Kasson M.T."/>
            <person name="De Fine Licht H.H."/>
            <person name="Stajich J.E."/>
        </authorList>
    </citation>
    <scope>NUCLEOTIDE SEQUENCE</scope>
    <source>
        <strain evidence="1">Berkeley</strain>
    </source>
</reference>
<protein>
    <submittedName>
        <fullName evidence="1">Uncharacterized protein</fullName>
    </submittedName>
</protein>
<comment type="caution">
    <text evidence="1">The sequence shown here is derived from an EMBL/GenBank/DDBJ whole genome shotgun (WGS) entry which is preliminary data.</text>
</comment>
<sequence>MGMFGKAKGGMCFFHKDSFTTIEIIYTAGFSILTILYCISISLLVIFKVLKKDKTLDVDKHASCQRYSIVSLRNLIRRTCLYPTSCFLCYIGFNCAEAYYLIYEEVPPPLRLWSVLGFSSRGLLHLVAFIADPGISKALINLLCQQSNEVEQTQSQSLLSSECEFSYDLLDDPTDVNLHVKSGMIRRFQHYI</sequence>
<evidence type="ECO:0000313" key="1">
    <source>
        <dbReference type="EMBL" id="KAJ9051805.1"/>
    </source>
</evidence>
<organism evidence="1 2">
    <name type="scientific">Entomophthora muscae</name>
    <dbReference type="NCBI Taxonomy" id="34485"/>
    <lineage>
        <taxon>Eukaryota</taxon>
        <taxon>Fungi</taxon>
        <taxon>Fungi incertae sedis</taxon>
        <taxon>Zoopagomycota</taxon>
        <taxon>Entomophthoromycotina</taxon>
        <taxon>Entomophthoromycetes</taxon>
        <taxon>Entomophthorales</taxon>
        <taxon>Entomophthoraceae</taxon>
        <taxon>Entomophthora</taxon>
    </lineage>
</organism>
<evidence type="ECO:0000313" key="2">
    <source>
        <dbReference type="Proteomes" id="UP001165960"/>
    </source>
</evidence>
<dbReference type="Proteomes" id="UP001165960">
    <property type="component" value="Unassembled WGS sequence"/>
</dbReference>
<dbReference type="EMBL" id="QTSX02007102">
    <property type="protein sequence ID" value="KAJ9051805.1"/>
    <property type="molecule type" value="Genomic_DNA"/>
</dbReference>
<name>A0ACC2RPA0_9FUNG</name>
<accession>A0ACC2RPA0</accession>